<feature type="region of interest" description="Disordered" evidence="8">
    <location>
        <begin position="437"/>
        <end position="543"/>
    </location>
</feature>
<feature type="compositionally biased region" description="Basic and acidic residues" evidence="8">
    <location>
        <begin position="258"/>
        <end position="272"/>
    </location>
</feature>
<feature type="domain" description="DEUBAD" evidence="9">
    <location>
        <begin position="35"/>
        <end position="155"/>
    </location>
</feature>
<dbReference type="GO" id="GO:0008270">
    <property type="term" value="F:zinc ion binding"/>
    <property type="evidence" value="ECO:0007669"/>
    <property type="project" value="UniProtKB-KW"/>
</dbReference>
<keyword evidence="11" id="KW-1185">Reference proteome</keyword>
<keyword evidence="7" id="KW-0539">Nucleus</keyword>
<evidence type="ECO:0000256" key="7">
    <source>
        <dbReference type="ARBA" id="ARBA00023242"/>
    </source>
</evidence>
<feature type="compositionally biased region" description="Polar residues" evidence="8">
    <location>
        <begin position="405"/>
        <end position="421"/>
    </location>
</feature>
<feature type="region of interest" description="Disordered" evidence="8">
    <location>
        <begin position="1"/>
        <end position="27"/>
    </location>
</feature>
<dbReference type="AlphaFoldDB" id="S7ZIT5"/>
<gene>
    <name evidence="10" type="ORF">PDE_03547</name>
</gene>
<dbReference type="InterPro" id="IPR028020">
    <property type="entry name" value="ASX_DEUBAD_dom"/>
</dbReference>
<feature type="compositionally biased region" description="Polar residues" evidence="8">
    <location>
        <begin position="1"/>
        <end position="22"/>
    </location>
</feature>
<protein>
    <recommendedName>
        <fullName evidence="9">DEUBAD domain-containing protein</fullName>
    </recommendedName>
</protein>
<evidence type="ECO:0000256" key="1">
    <source>
        <dbReference type="ARBA" id="ARBA00004123"/>
    </source>
</evidence>
<dbReference type="InterPro" id="IPR044867">
    <property type="entry name" value="DEUBAD_dom"/>
</dbReference>
<keyword evidence="4" id="KW-0862">Zinc</keyword>
<keyword evidence="2" id="KW-0479">Metal-binding</keyword>
<dbReference type="STRING" id="933388.S7ZIT5"/>
<feature type="region of interest" description="Disordered" evidence="8">
    <location>
        <begin position="233"/>
        <end position="287"/>
    </location>
</feature>
<dbReference type="Pfam" id="PF13919">
    <property type="entry name" value="ASXH"/>
    <property type="match status" value="1"/>
</dbReference>
<dbReference type="PROSITE" id="PS51916">
    <property type="entry name" value="DEUBAD"/>
    <property type="match status" value="1"/>
</dbReference>
<keyword evidence="3" id="KW-0863">Zinc-finger</keyword>
<keyword evidence="6" id="KW-0804">Transcription</keyword>
<feature type="compositionally biased region" description="Basic and acidic residues" evidence="8">
    <location>
        <begin position="476"/>
        <end position="492"/>
    </location>
</feature>
<feature type="compositionally biased region" description="Polar residues" evidence="8">
    <location>
        <begin position="440"/>
        <end position="453"/>
    </location>
</feature>
<evidence type="ECO:0000256" key="3">
    <source>
        <dbReference type="ARBA" id="ARBA00022771"/>
    </source>
</evidence>
<sequence>MSLPASTAVPSPSKRNSRTTASRGKWSEEHLLTSDKSVLIAADLVKLLAKPEAWNILEEKEKRQILSLLPSDIHPASELPSDDLNSKIPPLPDSFIRYSNNWRDGIRQFQVDLENGRFDPEWLCQAENARRKRENGDFDSFKEREFERFWGQKQKTQMNVISGESSKIKLPQLIEAGVFMIGDVWRFDYVWGKGPERVHVAKEVRIHKIDGQNLSFVAPTGQRIFLTSHSATTDGNHVHKQRDDQKHNGITWSGSSQHDVHELKLEAPERDAPSNTVSNRMSDDITKNSEMDAKVDFQEPKSIPEVDEQACVSENLTKGDADQRPTRAETQDMDEDGLVQVVIMSPQQGAHSLKRPIPSAAPEPAAKRKRGRPRKVDLSTPTHQALAHVGDLSRSEVQVLISAGPSGQSATEVSPQANPAETNPILVDTVPSMISAPERQLSSPASTARSLSPQPCVPKQSAKHIDDSSVSAQDGHITKSDEDPDRGPREHVSLNQTPSSLRTNLRDSSEKLTKELPMVSGEEASVKPGPEPSSLPSEQSDDHEVECEPDEIILSDISTPMALVKRILQIDGRRADGRTANTWKEIRCYRKNQDMGSLFDVRQTWYLRQT</sequence>
<proteinExistence type="predicted"/>
<feature type="compositionally biased region" description="Basic and acidic residues" evidence="8">
    <location>
        <begin position="504"/>
        <end position="514"/>
    </location>
</feature>
<evidence type="ECO:0000256" key="8">
    <source>
        <dbReference type="SAM" id="MobiDB-lite"/>
    </source>
</evidence>
<name>S7ZIT5_PENO1</name>
<dbReference type="GO" id="GO:0005634">
    <property type="term" value="C:nucleus"/>
    <property type="evidence" value="ECO:0007669"/>
    <property type="project" value="UniProtKB-SubCell"/>
</dbReference>
<dbReference type="PhylomeDB" id="S7ZIT5"/>
<evidence type="ECO:0000259" key="9">
    <source>
        <dbReference type="PROSITE" id="PS51916"/>
    </source>
</evidence>
<evidence type="ECO:0000256" key="2">
    <source>
        <dbReference type="ARBA" id="ARBA00022723"/>
    </source>
</evidence>
<feature type="compositionally biased region" description="Polar residues" evidence="8">
    <location>
        <begin position="248"/>
        <end position="257"/>
    </location>
</feature>
<feature type="region of interest" description="Disordered" evidence="8">
    <location>
        <begin position="403"/>
        <end position="423"/>
    </location>
</feature>
<reference evidence="10 11" key="1">
    <citation type="journal article" date="2013" name="PLoS ONE">
        <title>Genomic and secretomic analyses reveal unique features of the lignocellulolytic enzyme system of Penicillium decumbens.</title>
        <authorList>
            <person name="Liu G."/>
            <person name="Zhang L."/>
            <person name="Wei X."/>
            <person name="Zou G."/>
            <person name="Qin Y."/>
            <person name="Ma L."/>
            <person name="Li J."/>
            <person name="Zheng H."/>
            <person name="Wang S."/>
            <person name="Wang C."/>
            <person name="Xun L."/>
            <person name="Zhao G.-P."/>
            <person name="Zhou Z."/>
            <person name="Qu Y."/>
        </authorList>
    </citation>
    <scope>NUCLEOTIDE SEQUENCE [LARGE SCALE GENOMIC DNA]</scope>
    <source>
        <strain evidence="11">114-2 / CGMCC 5302</strain>
    </source>
</reference>
<dbReference type="HOGENOM" id="CLU_026585_0_0_1"/>
<evidence type="ECO:0000313" key="11">
    <source>
        <dbReference type="Proteomes" id="UP000019376"/>
    </source>
</evidence>
<dbReference type="EMBL" id="KB644411">
    <property type="protein sequence ID" value="EPS28601.1"/>
    <property type="molecule type" value="Genomic_DNA"/>
</dbReference>
<evidence type="ECO:0000313" key="10">
    <source>
        <dbReference type="EMBL" id="EPS28601.1"/>
    </source>
</evidence>
<dbReference type="eggNOG" id="ENOG502S8M1">
    <property type="taxonomic scope" value="Eukaryota"/>
</dbReference>
<accession>S7ZIT5</accession>
<comment type="subcellular location">
    <subcellularLocation>
        <location evidence="1">Nucleus</location>
    </subcellularLocation>
</comment>
<dbReference type="Proteomes" id="UP000019376">
    <property type="component" value="Unassembled WGS sequence"/>
</dbReference>
<evidence type="ECO:0000256" key="6">
    <source>
        <dbReference type="ARBA" id="ARBA00023163"/>
    </source>
</evidence>
<feature type="compositionally biased region" description="Polar residues" evidence="8">
    <location>
        <begin position="493"/>
        <end position="503"/>
    </location>
</feature>
<dbReference type="OrthoDB" id="2289918at2759"/>
<organism evidence="10 11">
    <name type="scientific">Penicillium oxalicum (strain 114-2 / CGMCC 5302)</name>
    <name type="common">Penicillium decumbens</name>
    <dbReference type="NCBI Taxonomy" id="933388"/>
    <lineage>
        <taxon>Eukaryota</taxon>
        <taxon>Fungi</taxon>
        <taxon>Dikarya</taxon>
        <taxon>Ascomycota</taxon>
        <taxon>Pezizomycotina</taxon>
        <taxon>Eurotiomycetes</taxon>
        <taxon>Eurotiomycetidae</taxon>
        <taxon>Eurotiales</taxon>
        <taxon>Aspergillaceae</taxon>
        <taxon>Penicillium</taxon>
    </lineage>
</organism>
<evidence type="ECO:0000256" key="4">
    <source>
        <dbReference type="ARBA" id="ARBA00022833"/>
    </source>
</evidence>
<evidence type="ECO:0000256" key="5">
    <source>
        <dbReference type="ARBA" id="ARBA00023015"/>
    </source>
</evidence>
<keyword evidence="5" id="KW-0805">Transcription regulation</keyword>
<feature type="region of interest" description="Disordered" evidence="8">
    <location>
        <begin position="348"/>
        <end position="391"/>
    </location>
</feature>